<dbReference type="Gene3D" id="1.10.10.10">
    <property type="entry name" value="Winged helix-like DNA-binding domain superfamily/Winged helix DNA-binding domain"/>
    <property type="match status" value="1"/>
</dbReference>
<dbReference type="Proteomes" id="UP000007722">
    <property type="component" value="Chromosome"/>
</dbReference>
<dbReference type="Pfam" id="PF01022">
    <property type="entry name" value="HTH_5"/>
    <property type="match status" value="1"/>
</dbReference>
<dbReference type="HOGENOM" id="CLU_1551839_0_0_2"/>
<feature type="domain" description="HTH arsR-type" evidence="1">
    <location>
        <begin position="2"/>
        <end position="97"/>
    </location>
</feature>
<keyword evidence="3" id="KW-1185">Reference proteome</keyword>
<name>D7DV95_METV3</name>
<dbReference type="KEGG" id="mvo:Mvol_1399"/>
<dbReference type="GO" id="GO:0003700">
    <property type="term" value="F:DNA-binding transcription factor activity"/>
    <property type="evidence" value="ECO:0007669"/>
    <property type="project" value="InterPro"/>
</dbReference>
<evidence type="ECO:0000259" key="1">
    <source>
        <dbReference type="PROSITE" id="PS50987"/>
    </source>
</evidence>
<evidence type="ECO:0000313" key="3">
    <source>
        <dbReference type="Proteomes" id="UP000007722"/>
    </source>
</evidence>
<dbReference type="InterPro" id="IPR036388">
    <property type="entry name" value="WH-like_DNA-bd_sf"/>
</dbReference>
<sequence>MSKWVIMSDKDHINKIINTNQRYKLIKYILEHKNNCINDIEKNTKLSKGFISQYLNVLNSFEVIYYNTKGKTKIYNVNKAYTSILKEIVDKKNKNCEENNIKTFDEVNNKNIKSFDKIIDKYGAKTYKIQFKKYLKDYEIYELPDQQYWCISCQSKNCEHVEELKKLLDTL</sequence>
<protein>
    <recommendedName>
        <fullName evidence="1">HTH arsR-type domain-containing protein</fullName>
    </recommendedName>
</protein>
<accession>D7DV95</accession>
<dbReference type="PROSITE" id="PS50987">
    <property type="entry name" value="HTH_ARSR_2"/>
    <property type="match status" value="1"/>
</dbReference>
<dbReference type="InterPro" id="IPR036390">
    <property type="entry name" value="WH_DNA-bd_sf"/>
</dbReference>
<dbReference type="FunCoup" id="D7DV95">
    <property type="interactions" value="5"/>
</dbReference>
<dbReference type="EMBL" id="CP002057">
    <property type="protein sequence ID" value="ADI37055.1"/>
    <property type="molecule type" value="Genomic_DNA"/>
</dbReference>
<reference evidence="2 3" key="1">
    <citation type="submission" date="2010-05" db="EMBL/GenBank/DDBJ databases">
        <title>Complete sequence of Methanococcus voltae A3.</title>
        <authorList>
            <consortium name="US DOE Joint Genome Institute"/>
            <person name="Lucas S."/>
            <person name="Copeland A."/>
            <person name="Lapidus A."/>
            <person name="Cheng J.-F."/>
            <person name="Bruce D."/>
            <person name="Goodwin L."/>
            <person name="Pitluck S."/>
            <person name="Lowry S."/>
            <person name="Clum A."/>
            <person name="Land M."/>
            <person name="Hauser L."/>
            <person name="Kyrpides N."/>
            <person name="Mikhailova N."/>
            <person name="Whitman W.B."/>
            <person name="Woyke T."/>
        </authorList>
    </citation>
    <scope>NUCLEOTIDE SEQUENCE [LARGE SCALE GENOMIC DNA]</scope>
    <source>
        <strain evidence="3">ATCC BAA-1334 / A3</strain>
    </source>
</reference>
<dbReference type="eggNOG" id="arCOG05050">
    <property type="taxonomic scope" value="Archaea"/>
</dbReference>
<dbReference type="AlphaFoldDB" id="D7DV95"/>
<organism evidence="2 3">
    <name type="scientific">Methanococcus voltae (strain ATCC BAA-1334 / A3)</name>
    <dbReference type="NCBI Taxonomy" id="456320"/>
    <lineage>
        <taxon>Archaea</taxon>
        <taxon>Methanobacteriati</taxon>
        <taxon>Methanobacteriota</taxon>
        <taxon>Methanomada group</taxon>
        <taxon>Methanococci</taxon>
        <taxon>Methanococcales</taxon>
        <taxon>Methanococcaceae</taxon>
        <taxon>Methanococcus</taxon>
    </lineage>
</organism>
<dbReference type="SUPFAM" id="SSF46785">
    <property type="entry name" value="Winged helix' DNA-binding domain"/>
    <property type="match status" value="1"/>
</dbReference>
<proteinExistence type="predicted"/>
<gene>
    <name evidence="2" type="ordered locus">Mvol_1399</name>
</gene>
<dbReference type="InParanoid" id="D7DV95"/>
<evidence type="ECO:0000313" key="2">
    <source>
        <dbReference type="EMBL" id="ADI37055.1"/>
    </source>
</evidence>
<dbReference type="InterPro" id="IPR001845">
    <property type="entry name" value="HTH_ArsR_DNA-bd_dom"/>
</dbReference>